<sequence length="497" mass="53493">MEVKEKKKWKFKMPTAFTILFFIIAFLVIMSWILHWSGVTYDGADGATKIGAMGILDIFWSICQGFVDRAEIIIFILVLGGFIFIVLETKALEAFTQSVSKKLGNRSIFLIPIMMFFFSFCGSTYGMAEETLGFYMILIPLVLSMGYDKFTGLMIVLFGAGAGVLTSTVNPFVIAVAVDAAKVEGLSSSNGMAWRWISWVIITGAAITMVTLYAVKVKKNPQKSYTFATLEGDKTFFLGEQQEEVKFTKRRIATLVIFLMTFVIMVVYLVAWDDITNSTAMGNAGEWVNTNIPYLTALIPGFGMGYLVEVSVFFFVSALIIALIGWSGEEHYVNAMIDGARDLLGVCLVIATAGGVGIIMDSSGIQSLVVDGLSKGMDGLNSVVFLLLSFIIFLPLSFLIPSTSGFAAAIFPVWGPLAASIGTGATGVASGSILAFSFASGILNLFTPTSGVVMGALGIAKMDYGTFMKGSWKFILVMTGTALALLLLGSALPASVF</sequence>
<feature type="transmembrane region" description="Helical" evidence="6">
    <location>
        <begin position="292"/>
        <end position="323"/>
    </location>
</feature>
<dbReference type="AlphaFoldDB" id="A0A2K8KLG8"/>
<feature type="transmembrane region" description="Helical" evidence="6">
    <location>
        <begin position="433"/>
        <end position="460"/>
    </location>
</feature>
<evidence type="ECO:0000256" key="2">
    <source>
        <dbReference type="ARBA" id="ARBA00022475"/>
    </source>
</evidence>
<protein>
    <submittedName>
        <fullName evidence="7">Arginine/ornithine antiporter</fullName>
    </submittedName>
</protein>
<organism evidence="7 8">
    <name type="scientific">Spiroplasma clarkii</name>
    <dbReference type="NCBI Taxonomy" id="2139"/>
    <lineage>
        <taxon>Bacteria</taxon>
        <taxon>Bacillati</taxon>
        <taxon>Mycoplasmatota</taxon>
        <taxon>Mollicutes</taxon>
        <taxon>Entomoplasmatales</taxon>
        <taxon>Spiroplasmataceae</taxon>
        <taxon>Spiroplasma</taxon>
    </lineage>
</organism>
<feature type="transmembrane region" description="Helical" evidence="6">
    <location>
        <begin position="155"/>
        <end position="176"/>
    </location>
</feature>
<proteinExistence type="predicted"/>
<evidence type="ECO:0000256" key="4">
    <source>
        <dbReference type="ARBA" id="ARBA00022989"/>
    </source>
</evidence>
<feature type="transmembrane region" description="Helical" evidence="6">
    <location>
        <begin position="132"/>
        <end position="148"/>
    </location>
</feature>
<feature type="transmembrane region" description="Helical" evidence="6">
    <location>
        <begin position="472"/>
        <end position="492"/>
    </location>
</feature>
<dbReference type="Pfam" id="PF03606">
    <property type="entry name" value="DcuC"/>
    <property type="match status" value="1"/>
</dbReference>
<evidence type="ECO:0000256" key="6">
    <source>
        <dbReference type="SAM" id="Phobius"/>
    </source>
</evidence>
<evidence type="ECO:0000256" key="3">
    <source>
        <dbReference type="ARBA" id="ARBA00022692"/>
    </source>
</evidence>
<keyword evidence="2" id="KW-1003">Cell membrane</keyword>
<feature type="transmembrane region" description="Helical" evidence="6">
    <location>
        <begin position="70"/>
        <end position="87"/>
    </location>
</feature>
<dbReference type="InterPro" id="IPR018385">
    <property type="entry name" value="C4_dicarb_anaerob_car-like"/>
</dbReference>
<gene>
    <name evidence="7" type="primary">arcD</name>
    <name evidence="7" type="ORF">SCLAR_v1c11290</name>
</gene>
<keyword evidence="3 6" id="KW-0812">Transmembrane</keyword>
<feature type="transmembrane region" description="Helical" evidence="6">
    <location>
        <begin position="343"/>
        <end position="360"/>
    </location>
</feature>
<accession>A0A2K8KLG8</accession>
<feature type="transmembrane region" description="Helical" evidence="6">
    <location>
        <begin position="252"/>
        <end position="272"/>
    </location>
</feature>
<feature type="transmembrane region" description="Helical" evidence="6">
    <location>
        <begin position="406"/>
        <end position="427"/>
    </location>
</feature>
<evidence type="ECO:0000313" key="8">
    <source>
        <dbReference type="Proteomes" id="UP000231179"/>
    </source>
</evidence>
<keyword evidence="5 6" id="KW-0472">Membrane</keyword>
<dbReference type="EMBL" id="CP024870">
    <property type="protein sequence ID" value="ATX71429.1"/>
    <property type="molecule type" value="Genomic_DNA"/>
</dbReference>
<dbReference type="Proteomes" id="UP000231179">
    <property type="component" value="Chromosome"/>
</dbReference>
<dbReference type="PANTHER" id="PTHR43652:SF6">
    <property type="entry name" value="ARGININE REPRESSOR"/>
    <property type="match status" value="1"/>
</dbReference>
<comment type="subcellular location">
    <subcellularLocation>
        <location evidence="1">Cell membrane</location>
        <topology evidence="1">Multi-pass membrane protein</topology>
    </subcellularLocation>
</comment>
<dbReference type="GO" id="GO:0005886">
    <property type="term" value="C:plasma membrane"/>
    <property type="evidence" value="ECO:0007669"/>
    <property type="project" value="UniProtKB-SubCell"/>
</dbReference>
<name>A0A2K8KLG8_9MOLU</name>
<evidence type="ECO:0000256" key="1">
    <source>
        <dbReference type="ARBA" id="ARBA00004651"/>
    </source>
</evidence>
<feature type="transmembrane region" description="Helical" evidence="6">
    <location>
        <begin position="12"/>
        <end position="34"/>
    </location>
</feature>
<feature type="transmembrane region" description="Helical" evidence="6">
    <location>
        <begin position="108"/>
        <end position="126"/>
    </location>
</feature>
<dbReference type="InterPro" id="IPR051679">
    <property type="entry name" value="DASS-Related_Transporters"/>
</dbReference>
<feature type="transmembrane region" description="Helical" evidence="6">
    <location>
        <begin position="196"/>
        <end position="215"/>
    </location>
</feature>
<reference evidence="7 8" key="1">
    <citation type="submission" date="2017-11" db="EMBL/GenBank/DDBJ databases">
        <title>Complete genome sequence of Spiroplasma clarkii CN-5 (DSM 19994).</title>
        <authorList>
            <person name="Tsai Y.-M."/>
            <person name="Chang A."/>
            <person name="Lo W.-S."/>
            <person name="Kuo C.-H."/>
        </authorList>
    </citation>
    <scope>NUCLEOTIDE SEQUENCE [LARGE SCALE GENOMIC DNA]</scope>
    <source>
        <strain evidence="7 8">CN-5</strain>
    </source>
</reference>
<evidence type="ECO:0000256" key="5">
    <source>
        <dbReference type="ARBA" id="ARBA00023136"/>
    </source>
</evidence>
<evidence type="ECO:0000313" key="7">
    <source>
        <dbReference type="EMBL" id="ATX71429.1"/>
    </source>
</evidence>
<feature type="transmembrane region" description="Helical" evidence="6">
    <location>
        <begin position="380"/>
        <end position="399"/>
    </location>
</feature>
<dbReference type="RefSeq" id="WP_211277546.1">
    <property type="nucleotide sequence ID" value="NZ_CP024870.1"/>
</dbReference>
<keyword evidence="4 6" id="KW-1133">Transmembrane helix</keyword>
<dbReference type="PANTHER" id="PTHR43652">
    <property type="entry name" value="BASIC AMINO ACID ANTIPORTER YFCC-RELATED"/>
    <property type="match status" value="1"/>
</dbReference>
<keyword evidence="8" id="KW-1185">Reference proteome</keyword>